<dbReference type="Proteomes" id="UP000548423">
    <property type="component" value="Unassembled WGS sequence"/>
</dbReference>
<dbReference type="AlphaFoldDB" id="A0A852TB86"/>
<reference evidence="3" key="1">
    <citation type="submission" date="2020-07" db="EMBL/GenBank/DDBJ databases">
        <authorList>
            <person name="Partida-Martinez L."/>
            <person name="Huntemann M."/>
            <person name="Clum A."/>
            <person name="Wang J."/>
            <person name="Palaniappan K."/>
            <person name="Ritter S."/>
            <person name="Chen I.-M."/>
            <person name="Stamatis D."/>
            <person name="Reddy T."/>
            <person name="O'Malley R."/>
            <person name="Daum C."/>
            <person name="Shapiro N."/>
            <person name="Ivanova N."/>
            <person name="Kyrpides N."/>
            <person name="Woyke T."/>
        </authorList>
    </citation>
    <scope>NUCLEOTIDE SEQUENCE [LARGE SCALE GENOMIC DNA]</scope>
    <source>
        <strain evidence="3">AT2.8</strain>
    </source>
</reference>
<evidence type="ECO:0000313" key="3">
    <source>
        <dbReference type="Proteomes" id="UP000548423"/>
    </source>
</evidence>
<dbReference type="InterPro" id="IPR024490">
    <property type="entry name" value="DUF2759"/>
</dbReference>
<name>A0A852TB86_9BACI</name>
<protein>
    <submittedName>
        <fullName evidence="2">Multisubunit Na+/H+ antiporter MnhB subunit</fullName>
    </submittedName>
</protein>
<dbReference type="Pfam" id="PF10958">
    <property type="entry name" value="DUF2759"/>
    <property type="match status" value="1"/>
</dbReference>
<accession>A0A852TB86</accession>
<comment type="caution">
    <text evidence="2">The sequence shown here is derived from an EMBL/GenBank/DDBJ whole genome shotgun (WGS) entry which is preliminary data.</text>
</comment>
<organism evidence="2 3">
    <name type="scientific">Neobacillus niacini</name>
    <dbReference type="NCBI Taxonomy" id="86668"/>
    <lineage>
        <taxon>Bacteria</taxon>
        <taxon>Bacillati</taxon>
        <taxon>Bacillota</taxon>
        <taxon>Bacilli</taxon>
        <taxon>Bacillales</taxon>
        <taxon>Bacillaceae</taxon>
        <taxon>Neobacillus</taxon>
    </lineage>
</organism>
<evidence type="ECO:0000313" key="2">
    <source>
        <dbReference type="EMBL" id="NYE05027.1"/>
    </source>
</evidence>
<reference evidence="3" key="2">
    <citation type="submission" date="2020-08" db="EMBL/GenBank/DDBJ databases">
        <title>The Agave Microbiome: Exploring the role of microbial communities in plant adaptations to desert environments.</title>
        <authorList>
            <person name="Partida-Martinez L.P."/>
        </authorList>
    </citation>
    <scope>NUCLEOTIDE SEQUENCE [LARGE SCALE GENOMIC DNA]</scope>
    <source>
        <strain evidence="3">AT2.8</strain>
    </source>
</reference>
<feature type="transmembrane region" description="Helical" evidence="1">
    <location>
        <begin position="27"/>
        <end position="49"/>
    </location>
</feature>
<proteinExistence type="predicted"/>
<evidence type="ECO:0000256" key="1">
    <source>
        <dbReference type="SAM" id="Phobius"/>
    </source>
</evidence>
<keyword evidence="1" id="KW-0812">Transmembrane</keyword>
<keyword evidence="1" id="KW-0472">Membrane</keyword>
<keyword evidence="1" id="KW-1133">Transmembrane helix</keyword>
<dbReference type="EMBL" id="JACCBX010000003">
    <property type="protein sequence ID" value="NYE05027.1"/>
    <property type="molecule type" value="Genomic_DNA"/>
</dbReference>
<sequence>MGVVIIFSLVALLAAYGAFTALKNKNLLGAFFAVGTLAVFGWFAIMTLIESGFPTGTH</sequence>
<gene>
    <name evidence="2" type="ORF">F4694_001776</name>
</gene>